<keyword evidence="5" id="KW-0812">Transmembrane</keyword>
<evidence type="ECO:0000313" key="8">
    <source>
        <dbReference type="Proteomes" id="UP001515480"/>
    </source>
</evidence>
<evidence type="ECO:0000256" key="4">
    <source>
        <dbReference type="ARBA" id="ARBA00022840"/>
    </source>
</evidence>
<dbReference type="AlphaFoldDB" id="A0AB34JHQ6"/>
<dbReference type="PROSITE" id="PS50893">
    <property type="entry name" value="ABC_TRANSPORTER_2"/>
    <property type="match status" value="1"/>
</dbReference>
<evidence type="ECO:0000256" key="5">
    <source>
        <dbReference type="SAM" id="Phobius"/>
    </source>
</evidence>
<organism evidence="7 8">
    <name type="scientific">Prymnesium parvum</name>
    <name type="common">Toxic golden alga</name>
    <dbReference type="NCBI Taxonomy" id="97485"/>
    <lineage>
        <taxon>Eukaryota</taxon>
        <taxon>Haptista</taxon>
        <taxon>Haptophyta</taxon>
        <taxon>Prymnesiophyceae</taxon>
        <taxon>Prymnesiales</taxon>
        <taxon>Prymnesiaceae</taxon>
        <taxon>Prymnesium</taxon>
    </lineage>
</organism>
<dbReference type="SMART" id="SM00382">
    <property type="entry name" value="AAA"/>
    <property type="match status" value="1"/>
</dbReference>
<keyword evidence="5" id="KW-1133">Transmembrane helix</keyword>
<dbReference type="EMBL" id="JBGBPQ010000008">
    <property type="protein sequence ID" value="KAL1520931.1"/>
    <property type="molecule type" value="Genomic_DNA"/>
</dbReference>
<dbReference type="PANTHER" id="PTHR43776">
    <property type="entry name" value="TRANSPORT ATP-BINDING PROTEIN"/>
    <property type="match status" value="1"/>
</dbReference>
<dbReference type="InterPro" id="IPR003593">
    <property type="entry name" value="AAA+_ATPase"/>
</dbReference>
<dbReference type="Proteomes" id="UP001515480">
    <property type="component" value="Unassembled WGS sequence"/>
</dbReference>
<comment type="similarity">
    <text evidence="1">Belongs to the ABC transporter superfamily.</text>
</comment>
<evidence type="ECO:0000256" key="2">
    <source>
        <dbReference type="ARBA" id="ARBA00022448"/>
    </source>
</evidence>
<dbReference type="GO" id="GO:0055085">
    <property type="term" value="P:transmembrane transport"/>
    <property type="evidence" value="ECO:0007669"/>
    <property type="project" value="UniProtKB-ARBA"/>
</dbReference>
<keyword evidence="3" id="KW-0547">Nucleotide-binding</keyword>
<feature type="domain" description="ABC transporter" evidence="6">
    <location>
        <begin position="13"/>
        <end position="337"/>
    </location>
</feature>
<comment type="caution">
    <text evidence="7">The sequence shown here is derived from an EMBL/GenBank/DDBJ whole genome shotgun (WGS) entry which is preliminary data.</text>
</comment>
<keyword evidence="2" id="KW-0813">Transport</keyword>
<gene>
    <name evidence="7" type="ORF">AB1Y20_022491</name>
</gene>
<evidence type="ECO:0000256" key="1">
    <source>
        <dbReference type="ARBA" id="ARBA00005417"/>
    </source>
</evidence>
<dbReference type="Gene3D" id="3.40.50.300">
    <property type="entry name" value="P-loop containing nucleotide triphosphate hydrolases"/>
    <property type="match status" value="1"/>
</dbReference>
<dbReference type="Pfam" id="PF00005">
    <property type="entry name" value="ABC_tran"/>
    <property type="match status" value="2"/>
</dbReference>
<accession>A0AB34JHQ6</accession>
<name>A0AB34JHQ6_PRYPA</name>
<evidence type="ECO:0000259" key="6">
    <source>
        <dbReference type="PROSITE" id="PS50893"/>
    </source>
</evidence>
<proteinExistence type="inferred from homology"/>
<protein>
    <recommendedName>
        <fullName evidence="6">ABC transporter domain-containing protein</fullName>
    </recommendedName>
</protein>
<dbReference type="InterPro" id="IPR003439">
    <property type="entry name" value="ABC_transporter-like_ATP-bd"/>
</dbReference>
<dbReference type="PANTHER" id="PTHR43776:SF7">
    <property type="entry name" value="D,D-DIPEPTIDE TRANSPORT ATP-BINDING PROTEIN DDPF-RELATED"/>
    <property type="match status" value="1"/>
</dbReference>
<evidence type="ECO:0000256" key="3">
    <source>
        <dbReference type="ARBA" id="ARBA00022741"/>
    </source>
</evidence>
<dbReference type="GO" id="GO:0005524">
    <property type="term" value="F:ATP binding"/>
    <property type="evidence" value="ECO:0007669"/>
    <property type="project" value="UniProtKB-KW"/>
</dbReference>
<keyword evidence="8" id="KW-1185">Reference proteome</keyword>
<evidence type="ECO:0000313" key="7">
    <source>
        <dbReference type="EMBL" id="KAL1520931.1"/>
    </source>
</evidence>
<reference evidence="7 8" key="1">
    <citation type="journal article" date="2024" name="Science">
        <title>Giant polyketide synthase enzymes in the biosynthesis of giant marine polyether toxins.</title>
        <authorList>
            <person name="Fallon T.R."/>
            <person name="Shende V.V."/>
            <person name="Wierzbicki I.H."/>
            <person name="Pendleton A.L."/>
            <person name="Watervoot N.F."/>
            <person name="Auber R.P."/>
            <person name="Gonzalez D.J."/>
            <person name="Wisecaver J.H."/>
            <person name="Moore B.S."/>
        </authorList>
    </citation>
    <scope>NUCLEOTIDE SEQUENCE [LARGE SCALE GENOMIC DNA]</scope>
    <source>
        <strain evidence="7 8">12B1</strain>
    </source>
</reference>
<keyword evidence="4" id="KW-0067">ATP-binding</keyword>
<dbReference type="InterPro" id="IPR050319">
    <property type="entry name" value="ABC_transp_ATP-bind"/>
</dbReference>
<keyword evidence="5" id="KW-0472">Membrane</keyword>
<feature type="transmembrane region" description="Helical" evidence="5">
    <location>
        <begin position="88"/>
        <end position="108"/>
    </location>
</feature>
<feature type="transmembrane region" description="Helical" evidence="5">
    <location>
        <begin position="120"/>
        <end position="138"/>
    </location>
</feature>
<dbReference type="GO" id="GO:0016887">
    <property type="term" value="F:ATP hydrolysis activity"/>
    <property type="evidence" value="ECO:0007669"/>
    <property type="project" value="InterPro"/>
</dbReference>
<dbReference type="SUPFAM" id="SSF52540">
    <property type="entry name" value="P-loop containing nucleoside triphosphate hydrolases"/>
    <property type="match status" value="1"/>
</dbReference>
<sequence>MPASDKGESATLLRASGLTFAHTKGEYQVRDVELTLCAGRTFGVLGANECGKTTLARLLLGELKPQAGRVELRGAELHTLMPRPAWLAYLRAALLASVAWAAACLLFFPELLRQQLAARLWAAPLLLLLLELAYRVHARRRRRGGATKAIFKGQAPQEMVDQGVAYISSEHNGGQELDPSATIEEAIGRHMRVPKAERRKEVLAALTASGFQMFSDSGKPIGDPEKYLNDGIKMRELSGGQKHLIYMLSVLASQPRVLICDEPLCGLDIDRQSSMLDLLQKLQIRYGMAILYMTVDLTSFSIMAHDGAFMHKSKFVEAGDAHDLVASPCKKVTRSYIDESREIEGMGRGRNLRNAYRTGKSVFDL</sequence>
<dbReference type="InterPro" id="IPR027417">
    <property type="entry name" value="P-loop_NTPase"/>
</dbReference>